<gene>
    <name evidence="1" type="ORF">AWC38_SpisGene16535</name>
</gene>
<comment type="caution">
    <text evidence="1">The sequence shown here is derived from an EMBL/GenBank/DDBJ whole genome shotgun (WGS) entry which is preliminary data.</text>
</comment>
<dbReference type="AlphaFoldDB" id="A0A2B4RRB2"/>
<evidence type="ECO:0000313" key="1">
    <source>
        <dbReference type="EMBL" id="PFX19090.1"/>
    </source>
</evidence>
<dbReference type="EMBL" id="LSMT01000378">
    <property type="protein sequence ID" value="PFX19090.1"/>
    <property type="molecule type" value="Genomic_DNA"/>
</dbReference>
<sequence>MDDGRAKIAVSIGLILLLLIWVPDSCYRLLGETADPDKLSHEKMLLNVNWDNTGDHCLAPIPFYRRHLGLVFNTRGGFHHCRISRYSNSDSTFQLIRLAIGGDIQLNPGPSTLESSIKKPFCQELEAGSRKDIRVAHLNVCSIRNKIDELRREDWNGNSAKLRSIFEMFNMENVIRTATRITLTSRTLIDLIVTTRKDSFGITGAFPLGISDHNLTYANLRLKNKRPSPKFITTRNYRRWDEERSRNDIETAPRHMASVFNDEDDRYLVGLAAFI</sequence>
<evidence type="ECO:0008006" key="3">
    <source>
        <dbReference type="Google" id="ProtNLM"/>
    </source>
</evidence>
<name>A0A2B4RRB2_STYPI</name>
<proteinExistence type="predicted"/>
<protein>
    <recommendedName>
        <fullName evidence="3">Endonuclease/exonuclease/phosphatase domain-containing protein</fullName>
    </recommendedName>
</protein>
<dbReference type="Proteomes" id="UP000225706">
    <property type="component" value="Unassembled WGS sequence"/>
</dbReference>
<reference evidence="2" key="1">
    <citation type="journal article" date="2017" name="bioRxiv">
        <title>Comparative analysis of the genomes of Stylophora pistillata and Acropora digitifera provides evidence for extensive differences between species of corals.</title>
        <authorList>
            <person name="Voolstra C.R."/>
            <person name="Li Y."/>
            <person name="Liew Y.J."/>
            <person name="Baumgarten S."/>
            <person name="Zoccola D."/>
            <person name="Flot J.-F."/>
            <person name="Tambutte S."/>
            <person name="Allemand D."/>
            <person name="Aranda M."/>
        </authorList>
    </citation>
    <scope>NUCLEOTIDE SEQUENCE [LARGE SCALE GENOMIC DNA]</scope>
</reference>
<organism evidence="1 2">
    <name type="scientific">Stylophora pistillata</name>
    <name type="common">Smooth cauliflower coral</name>
    <dbReference type="NCBI Taxonomy" id="50429"/>
    <lineage>
        <taxon>Eukaryota</taxon>
        <taxon>Metazoa</taxon>
        <taxon>Cnidaria</taxon>
        <taxon>Anthozoa</taxon>
        <taxon>Hexacorallia</taxon>
        <taxon>Scleractinia</taxon>
        <taxon>Astrocoeniina</taxon>
        <taxon>Pocilloporidae</taxon>
        <taxon>Stylophora</taxon>
    </lineage>
</organism>
<accession>A0A2B4RRB2</accession>
<evidence type="ECO:0000313" key="2">
    <source>
        <dbReference type="Proteomes" id="UP000225706"/>
    </source>
</evidence>
<keyword evidence="2" id="KW-1185">Reference proteome</keyword>